<dbReference type="PANTHER" id="PTHR22767">
    <property type="entry name" value="N-TERMINAL ACETYLTRANSFERASE-RELATED"/>
    <property type="match status" value="1"/>
</dbReference>
<reference evidence="4" key="1">
    <citation type="submission" date="2024-06" db="EMBL/GenBank/DDBJ databases">
        <title>Multi-omics analyses provide insights into the biosynthesis of the anticancer antibiotic pleurotin in Hohenbuehelia grisea.</title>
        <authorList>
            <person name="Weaver J.A."/>
            <person name="Alberti F."/>
        </authorList>
    </citation>
    <scope>NUCLEOTIDE SEQUENCE [LARGE SCALE GENOMIC DNA]</scope>
    <source>
        <strain evidence="4">T-177</strain>
    </source>
</reference>
<dbReference type="PANTHER" id="PTHR22767:SF3">
    <property type="entry name" value="N-ALPHA-ACETYLTRANSFERASE 25, NATB AUXILIARY SUBUNIT"/>
    <property type="match status" value="1"/>
</dbReference>
<evidence type="ECO:0008006" key="5">
    <source>
        <dbReference type="Google" id="ProtNLM"/>
    </source>
</evidence>
<evidence type="ECO:0000313" key="4">
    <source>
        <dbReference type="Proteomes" id="UP001556367"/>
    </source>
</evidence>
<dbReference type="Pfam" id="PF09797">
    <property type="entry name" value="NatB_MDM20"/>
    <property type="match status" value="1"/>
</dbReference>
<name>A0ABR3ITC9_9AGAR</name>
<dbReference type="SUPFAM" id="SSF48452">
    <property type="entry name" value="TPR-like"/>
    <property type="match status" value="1"/>
</dbReference>
<accession>A0ABR3ITC9</accession>
<evidence type="ECO:0000313" key="3">
    <source>
        <dbReference type="EMBL" id="KAL0946591.1"/>
    </source>
</evidence>
<comment type="similarity">
    <text evidence="1">Belongs to the MDM20/NAA25 family.</text>
</comment>
<feature type="compositionally biased region" description="Basic and acidic residues" evidence="2">
    <location>
        <begin position="783"/>
        <end position="796"/>
    </location>
</feature>
<dbReference type="Gene3D" id="1.25.40.1040">
    <property type="match status" value="1"/>
</dbReference>
<dbReference type="InterPro" id="IPR019183">
    <property type="entry name" value="NAA25_NatB_aux_su"/>
</dbReference>
<dbReference type="EMBL" id="JASNQZ010000015">
    <property type="protein sequence ID" value="KAL0946591.1"/>
    <property type="molecule type" value="Genomic_DNA"/>
</dbReference>
<gene>
    <name evidence="3" type="ORF">HGRIS_012792</name>
</gene>
<protein>
    <recommendedName>
        <fullName evidence="5">Actin cytoskeleton organization protein</fullName>
    </recommendedName>
</protein>
<evidence type="ECO:0000256" key="2">
    <source>
        <dbReference type="SAM" id="MobiDB-lite"/>
    </source>
</evidence>
<organism evidence="3 4">
    <name type="scientific">Hohenbuehelia grisea</name>
    <dbReference type="NCBI Taxonomy" id="104357"/>
    <lineage>
        <taxon>Eukaryota</taxon>
        <taxon>Fungi</taxon>
        <taxon>Dikarya</taxon>
        <taxon>Basidiomycota</taxon>
        <taxon>Agaricomycotina</taxon>
        <taxon>Agaricomycetes</taxon>
        <taxon>Agaricomycetidae</taxon>
        <taxon>Agaricales</taxon>
        <taxon>Pleurotineae</taxon>
        <taxon>Pleurotaceae</taxon>
        <taxon>Hohenbuehelia</taxon>
    </lineage>
</organism>
<keyword evidence="4" id="KW-1185">Reference proteome</keyword>
<proteinExistence type="inferred from homology"/>
<sequence length="941" mass="105757">MSAAALERQLRPIYDSLDTGSNKSAIVACNKLLKKHPNNDLLKALKALALVRSQKVEESLVLCDEILAAKPTDDAILTAMMHVLRGLGRQMDMISMFEEAFKQQPGNEDLGAQTFFANVRAGHWKTAQQIATRMHKQFQEDRYLYWSVISAVLQANDPSTPPAMRELLYKLAHRLITSATTPSYTNADRFHLHLSILRHLGLHEEAHKLLDHEAGKSICSTSLACNELRRDIWHADGRWAEEGALAESKIVEKKDRNWLEFLSMLDAVYPPNMADDDAAKTECSARIEHARSVFEAVAEKDGLKDRSGPLALLELERRARKHGCSNDPERLLNLLKSYFDKFGSKACCFEDVKPFIDFDGEVLANWTSYLQSKETSLTSLTGLQQRINIHKLLRYNLTASEINVESEASRATLYAKEYIDALPLGAELPVTELQPADDLAILAGSAYVSLWKISEDVKYLHCAATLLEFALTRSRQCYLIRLMLVRIYRLLGAPSVALEHYRGLNLKQVQHDTLSHILLSRASTFSLASTGDLTFATECLETSQIYVSNSQETADFVVRAFTQEKYSQIPEFIAFEDRLDNSLQRDTIKMEHVRMRFTHEAITSDIIDLELIELKFIFDRNHHDNRDFAIIPNYQPRSQLTFNEQTALFGKTDGLGWLLTFLKLYIRALQQASDLDDVVEEKLLIGDRPKQNLDPDTKLPLHERLRKRQDDQLSELSSDELTLLKYADDLADWLECYHDHIRPHPSVVLAEAAKQTELKTGHPLKGIELALQENGGANGNGHNKKDEEPPAAKEPPEGVVQFFDSIKSRFAAAQNSSPVEALHVATLAQEAFIFLTVETQRFKPASVVKVHKLGPLVQSVKALRANAIAALKEISAALAKQADLEATADKRKDFIDSCSAVMTTEIDHDFVFGVAKRVTDSRKKVLDGVGKGIVRVCSSYL</sequence>
<evidence type="ECO:0000256" key="1">
    <source>
        <dbReference type="ARBA" id="ARBA00006298"/>
    </source>
</evidence>
<dbReference type="InterPro" id="IPR011990">
    <property type="entry name" value="TPR-like_helical_dom_sf"/>
</dbReference>
<comment type="caution">
    <text evidence="3">The sequence shown here is derived from an EMBL/GenBank/DDBJ whole genome shotgun (WGS) entry which is preliminary data.</text>
</comment>
<dbReference type="Proteomes" id="UP001556367">
    <property type="component" value="Unassembled WGS sequence"/>
</dbReference>
<feature type="region of interest" description="Disordered" evidence="2">
    <location>
        <begin position="773"/>
        <end position="796"/>
    </location>
</feature>